<proteinExistence type="predicted"/>
<dbReference type="RefSeq" id="WP_063320482.1">
    <property type="nucleotide sequence ID" value="NZ_CP015225.1"/>
</dbReference>
<evidence type="ECO:0000313" key="2">
    <source>
        <dbReference type="Proteomes" id="UP000076083"/>
    </source>
</evidence>
<reference evidence="1 2" key="2">
    <citation type="journal article" date="2018" name="Nature">
        <title>Mutant phenotypes for thousands of bacterial genes of unknown function.</title>
        <authorList>
            <person name="Price M.N."/>
            <person name="Wetmore K.M."/>
            <person name="Waters R.J."/>
            <person name="Callaghan M."/>
            <person name="Ray J."/>
            <person name="Liu H."/>
            <person name="Kuehl J.V."/>
            <person name="Melnyk R.A."/>
            <person name="Lamson J.S."/>
            <person name="Suh Y."/>
            <person name="Carlson H.K."/>
            <person name="Esquivel Z."/>
            <person name="Sadeeshkumar H."/>
            <person name="Chakraborty R."/>
            <person name="Zane G.M."/>
            <person name="Rubin B.E."/>
            <person name="Wall J.D."/>
            <person name="Visel A."/>
            <person name="Bristow J."/>
            <person name="Blow M.J."/>
            <person name="Arkin A.P."/>
            <person name="Deutschbauer A.M."/>
        </authorList>
    </citation>
    <scope>NUCLEOTIDE SEQUENCE [LARGE SCALE GENOMIC DNA]</scope>
    <source>
        <strain evidence="1 2">FW300-N2E2</strain>
    </source>
</reference>
<reference evidence="2" key="1">
    <citation type="submission" date="2016-04" db="EMBL/GenBank/DDBJ databases">
        <authorList>
            <person name="Ray J."/>
            <person name="Price M."/>
            <person name="Deutschbauer A."/>
        </authorList>
    </citation>
    <scope>NUCLEOTIDE SEQUENCE [LARGE SCALE GENOMIC DNA]</scope>
    <source>
        <strain evidence="2">FW300-N2E2</strain>
    </source>
</reference>
<organism evidence="1 2">
    <name type="scientific">Pseudomonas fluorescens</name>
    <dbReference type="NCBI Taxonomy" id="294"/>
    <lineage>
        <taxon>Bacteria</taxon>
        <taxon>Pseudomonadati</taxon>
        <taxon>Pseudomonadota</taxon>
        <taxon>Gammaproteobacteria</taxon>
        <taxon>Pseudomonadales</taxon>
        <taxon>Pseudomonadaceae</taxon>
        <taxon>Pseudomonas</taxon>
    </lineage>
</organism>
<accession>A0A165YQN4</accession>
<protein>
    <submittedName>
        <fullName evidence="1">Uncharacterized protein</fullName>
    </submittedName>
</protein>
<dbReference type="Proteomes" id="UP000076083">
    <property type="component" value="Chromosome"/>
</dbReference>
<dbReference type="AlphaFoldDB" id="A0A165YQN4"/>
<dbReference type="EMBL" id="CP015225">
    <property type="protein sequence ID" value="AMZ69818.1"/>
    <property type="molecule type" value="Genomic_DNA"/>
</dbReference>
<name>A0A165YQN4_PSEFL</name>
<sequence length="292" mass="32930">MKKTAQAIMNAQIPFTIGNLDFQQLRGSPTLFRREGADEPFEYPKIEEFPDRYAIRCSTDIRPNRFGQIYNYTPTTQQLTFTSPDATYTFNLNKFGNQVIYSTNSPGASVRAPSIVFEDFPGLIQLEMHIPGKKFDQQTDKAEWPEVQINDQVIKHSSTSPALTTPKEKVLQVVINPTDRFSSLGNVTLYLSDCDVYQEYPPGEMHKIDKLVGTMSTDLYLTPDKSYPPGVTNLTIEDGFSDATAVIEFNHDTSKKQVTITIKSFTGAGKLCDIRDFPYLDKYYPNAICIAL</sequence>
<gene>
    <name evidence="1" type="ORF">TK06_01455</name>
</gene>
<evidence type="ECO:0000313" key="1">
    <source>
        <dbReference type="EMBL" id="AMZ69818.1"/>
    </source>
</evidence>